<evidence type="ECO:0000313" key="1">
    <source>
        <dbReference type="EMBL" id="MEJ8632199.1"/>
    </source>
</evidence>
<comment type="caution">
    <text evidence="1">The sequence shown here is derived from an EMBL/GenBank/DDBJ whole genome shotgun (WGS) entry which is preliminary data.</text>
</comment>
<proteinExistence type="predicted"/>
<organism evidence="1 2">
    <name type="scientific">Streptomyces achmelvichensis</name>
    <dbReference type="NCBI Taxonomy" id="3134111"/>
    <lineage>
        <taxon>Bacteria</taxon>
        <taxon>Bacillati</taxon>
        <taxon>Actinomycetota</taxon>
        <taxon>Actinomycetes</taxon>
        <taxon>Kitasatosporales</taxon>
        <taxon>Streptomycetaceae</taxon>
        <taxon>Streptomyces</taxon>
    </lineage>
</organism>
<gene>
    <name evidence="1" type="ORF">WKI67_01760</name>
</gene>
<dbReference type="Proteomes" id="UP001377168">
    <property type="component" value="Unassembled WGS sequence"/>
</dbReference>
<keyword evidence="2" id="KW-1185">Reference proteome</keyword>
<evidence type="ECO:0000313" key="2">
    <source>
        <dbReference type="Proteomes" id="UP001377168"/>
    </source>
</evidence>
<dbReference type="EMBL" id="JBBKAJ010000011">
    <property type="protein sequence ID" value="MEJ8632199.1"/>
    <property type="molecule type" value="Genomic_DNA"/>
</dbReference>
<reference evidence="1" key="1">
    <citation type="submission" date="2024-03" db="EMBL/GenBank/DDBJ databases">
        <title>Novel Streptomyces species of biotechnological and ecological value are a feature of Machair soil.</title>
        <authorList>
            <person name="Prole J.R."/>
            <person name="Goodfellow M."/>
            <person name="Allenby N."/>
            <person name="Ward A.C."/>
        </authorList>
    </citation>
    <scope>NUCLEOTIDE SEQUENCE</scope>
    <source>
        <strain evidence="1">MS2.AVA.5</strain>
    </source>
</reference>
<name>A0ACC6PLF5_9ACTN</name>
<sequence>MVWSDELLLEGDTNPKQLAALWPVLHAMRSEIVLGQYLDLQATGDASPAGRKQGAEDQGRHKTATYTVIRPFAPRRDCG</sequence>
<accession>A0ACC6PLF5</accession>
<protein>
    <submittedName>
        <fullName evidence="1">Uncharacterized protein</fullName>
    </submittedName>
</protein>